<keyword evidence="3" id="KW-1185">Reference proteome</keyword>
<reference evidence="2 3" key="1">
    <citation type="submission" date="2024-04" db="EMBL/GenBank/DDBJ databases">
        <title>Phyllosticta paracitricarpa is synonymous to the EU quarantine fungus P. citricarpa based on phylogenomic analyses.</title>
        <authorList>
            <consortium name="Lawrence Berkeley National Laboratory"/>
            <person name="Van Ingen-Buijs V.A."/>
            <person name="Van Westerhoven A.C."/>
            <person name="Haridas S."/>
            <person name="Skiadas P."/>
            <person name="Martin F."/>
            <person name="Groenewald J.Z."/>
            <person name="Crous P.W."/>
            <person name="Seidl M.F."/>
        </authorList>
    </citation>
    <scope>NUCLEOTIDE SEQUENCE [LARGE SCALE GENOMIC DNA]</scope>
    <source>
        <strain evidence="2 3">CBS 123371</strain>
    </source>
</reference>
<sequence>MEFVPATEAGWAISEYENSDKLNLEETTRDTAGELKALTYVHYFRYNALPPSSVRATAKPRLGQLSRDLESHERRCAGIAQRLQNEVWGLPAEDMAIENWPFLPKFVLALVTFDDRLALLQNLMCDFIATADTPTTGTLHEKIIRKERQRYIEKRFEKYKQQAEVTLSNCVRKLEATSGAASPSDLRTPREEQSKKRERERIQKRLECRIDEKTLEAPLRGGTPVRAQYYRQLNFIQRMAMWARNFDFDVAASIYWAFHPTIAIERNYYDKGMGAVMTQRFCVACDRIWFLFVEPHLAKDMFRRENGSKGNAIPPQKAAKANEIHQVINKVHAQIFGASEILKSSIEAVIVPQLTPLCTAKKKRARCTSPTPEVLSAVAKERKAN</sequence>
<dbReference type="Proteomes" id="UP001363622">
    <property type="component" value="Unassembled WGS sequence"/>
</dbReference>
<accession>A0ABR1L074</accession>
<evidence type="ECO:0000313" key="3">
    <source>
        <dbReference type="Proteomes" id="UP001363622"/>
    </source>
</evidence>
<evidence type="ECO:0000256" key="1">
    <source>
        <dbReference type="SAM" id="MobiDB-lite"/>
    </source>
</evidence>
<gene>
    <name evidence="2" type="ORF">IWZ03DRAFT_403073</name>
</gene>
<name>A0ABR1L074_9PEZI</name>
<protein>
    <submittedName>
        <fullName evidence="2">Uncharacterized protein</fullName>
    </submittedName>
</protein>
<comment type="caution">
    <text evidence="2">The sequence shown here is derived from an EMBL/GenBank/DDBJ whole genome shotgun (WGS) entry which is preliminary data.</text>
</comment>
<evidence type="ECO:0000313" key="2">
    <source>
        <dbReference type="EMBL" id="KAK7523981.1"/>
    </source>
</evidence>
<dbReference type="EMBL" id="JBBPHU010000001">
    <property type="protein sequence ID" value="KAK7523981.1"/>
    <property type="molecule type" value="Genomic_DNA"/>
</dbReference>
<proteinExistence type="predicted"/>
<organism evidence="2 3">
    <name type="scientific">Phyllosticta citriasiana</name>
    <dbReference type="NCBI Taxonomy" id="595635"/>
    <lineage>
        <taxon>Eukaryota</taxon>
        <taxon>Fungi</taxon>
        <taxon>Dikarya</taxon>
        <taxon>Ascomycota</taxon>
        <taxon>Pezizomycotina</taxon>
        <taxon>Dothideomycetes</taxon>
        <taxon>Dothideomycetes incertae sedis</taxon>
        <taxon>Botryosphaeriales</taxon>
        <taxon>Phyllostictaceae</taxon>
        <taxon>Phyllosticta</taxon>
    </lineage>
</organism>
<feature type="compositionally biased region" description="Basic and acidic residues" evidence="1">
    <location>
        <begin position="187"/>
        <end position="200"/>
    </location>
</feature>
<feature type="region of interest" description="Disordered" evidence="1">
    <location>
        <begin position="178"/>
        <end position="200"/>
    </location>
</feature>